<evidence type="ECO:0000256" key="2">
    <source>
        <dbReference type="ARBA" id="ARBA00022448"/>
    </source>
</evidence>
<reference evidence="11" key="1">
    <citation type="submission" date="2016-11" db="EMBL/GenBank/DDBJ databases">
        <authorList>
            <person name="Varghese N."/>
            <person name="Submissions S."/>
        </authorList>
    </citation>
    <scope>NUCLEOTIDE SEQUENCE [LARGE SCALE GENOMIC DNA]</scope>
    <source>
        <strain evidence="11">DSM 16219</strain>
    </source>
</reference>
<evidence type="ECO:0000313" key="10">
    <source>
        <dbReference type="EMBL" id="SHJ29166.1"/>
    </source>
</evidence>
<dbReference type="Pfam" id="PF02653">
    <property type="entry name" value="BPD_transp_2"/>
    <property type="match status" value="1"/>
</dbReference>
<feature type="transmembrane region" description="Helical" evidence="9">
    <location>
        <begin position="186"/>
        <end position="205"/>
    </location>
</feature>
<feature type="transmembrane region" description="Helical" evidence="9">
    <location>
        <begin position="6"/>
        <end position="26"/>
    </location>
</feature>
<dbReference type="GO" id="GO:0005886">
    <property type="term" value="C:plasma membrane"/>
    <property type="evidence" value="ECO:0007669"/>
    <property type="project" value="UniProtKB-SubCell"/>
</dbReference>
<gene>
    <name evidence="10" type="ORF">SAMN02745216_01346</name>
</gene>
<comment type="similarity">
    <text evidence="8">Belongs to the binding-protein-dependent transport system permease family. LivHM subfamily.</text>
</comment>
<dbReference type="AlphaFoldDB" id="A0A1M6I3Y1"/>
<evidence type="ECO:0000256" key="3">
    <source>
        <dbReference type="ARBA" id="ARBA00022475"/>
    </source>
</evidence>
<evidence type="ECO:0000256" key="5">
    <source>
        <dbReference type="ARBA" id="ARBA00022970"/>
    </source>
</evidence>
<comment type="subcellular location">
    <subcellularLocation>
        <location evidence="1">Cell membrane</location>
        <topology evidence="1">Multi-pass membrane protein</topology>
    </subcellularLocation>
</comment>
<dbReference type="Proteomes" id="UP000183994">
    <property type="component" value="Unassembled WGS sequence"/>
</dbReference>
<keyword evidence="4 9" id="KW-0812">Transmembrane</keyword>
<feature type="transmembrane region" description="Helical" evidence="9">
    <location>
        <begin position="262"/>
        <end position="282"/>
    </location>
</feature>
<dbReference type="PANTHER" id="PTHR11795:SF451">
    <property type="entry name" value="ABC TRANSPORTER PERMEASE PROTEIN"/>
    <property type="match status" value="1"/>
</dbReference>
<dbReference type="STRING" id="1121393.SAMN02745216_01346"/>
<feature type="transmembrane region" description="Helical" evidence="9">
    <location>
        <begin position="134"/>
        <end position="157"/>
    </location>
</feature>
<dbReference type="EMBL" id="FQZU01000006">
    <property type="protein sequence ID" value="SHJ29166.1"/>
    <property type="molecule type" value="Genomic_DNA"/>
</dbReference>
<dbReference type="GO" id="GO:0006865">
    <property type="term" value="P:amino acid transport"/>
    <property type="evidence" value="ECO:0007669"/>
    <property type="project" value="UniProtKB-KW"/>
</dbReference>
<keyword evidence="3" id="KW-1003">Cell membrane</keyword>
<sequence>MFLQIVSSGIAIGCIYALIALGFVLIYKASEVVNFAQGDLMMIGAFLVYSAVTHFHVPFIPAFLIAVIIMAVLGKGIDRLLLRPLVGEQAFALIMATIGLGILIRSIGGMIWGYDTFSFQAGITDRPVRMGSVALSSVHIWIIAVTLLLIVGLYYFFNRTKTGVSMEAASQNQLAAYLMGIGVKKVFSNIWAISAMVATVAGVLLTPLQFLNYNMGFVGLKAFPAAVLGGFGSIPGAIVGGIIIGVSESIAGVYLPEGFKEIFAWIILIGVLMIRPEGIFGIQERKRV</sequence>
<organism evidence="10 11">
    <name type="scientific">Desulfatibacillum alkenivorans DSM 16219</name>
    <dbReference type="NCBI Taxonomy" id="1121393"/>
    <lineage>
        <taxon>Bacteria</taxon>
        <taxon>Pseudomonadati</taxon>
        <taxon>Thermodesulfobacteriota</taxon>
        <taxon>Desulfobacteria</taxon>
        <taxon>Desulfobacterales</taxon>
        <taxon>Desulfatibacillaceae</taxon>
        <taxon>Desulfatibacillum</taxon>
    </lineage>
</organism>
<keyword evidence="11" id="KW-1185">Reference proteome</keyword>
<evidence type="ECO:0000313" key="11">
    <source>
        <dbReference type="Proteomes" id="UP000183994"/>
    </source>
</evidence>
<dbReference type="OrthoDB" id="9807115at2"/>
<dbReference type="RefSeq" id="WP_073474290.1">
    <property type="nucleotide sequence ID" value="NZ_FQZU01000006.1"/>
</dbReference>
<feature type="transmembrane region" description="Helical" evidence="9">
    <location>
        <begin position="58"/>
        <end position="78"/>
    </location>
</feature>
<evidence type="ECO:0000256" key="9">
    <source>
        <dbReference type="SAM" id="Phobius"/>
    </source>
</evidence>
<accession>A0A1M6I3Y1</accession>
<keyword evidence="7 9" id="KW-0472">Membrane</keyword>
<name>A0A1M6I3Y1_9BACT</name>
<evidence type="ECO:0000256" key="8">
    <source>
        <dbReference type="ARBA" id="ARBA00037998"/>
    </source>
</evidence>
<protein>
    <submittedName>
        <fullName evidence="10">Amino acid/amide ABC transporter membrane protein 1, HAAT family (TC 3.A.1.4.-)</fullName>
    </submittedName>
</protein>
<dbReference type="GO" id="GO:0022857">
    <property type="term" value="F:transmembrane transporter activity"/>
    <property type="evidence" value="ECO:0007669"/>
    <property type="project" value="InterPro"/>
</dbReference>
<keyword evidence="5" id="KW-0029">Amino-acid transport</keyword>
<keyword evidence="6 9" id="KW-1133">Transmembrane helix</keyword>
<evidence type="ECO:0000256" key="4">
    <source>
        <dbReference type="ARBA" id="ARBA00022692"/>
    </source>
</evidence>
<dbReference type="PANTHER" id="PTHR11795">
    <property type="entry name" value="BRANCHED-CHAIN AMINO ACID TRANSPORT SYSTEM PERMEASE PROTEIN LIVH"/>
    <property type="match status" value="1"/>
</dbReference>
<proteinExistence type="inferred from homology"/>
<keyword evidence="2" id="KW-0813">Transport</keyword>
<dbReference type="InterPro" id="IPR052157">
    <property type="entry name" value="BCAA_transport_permease"/>
</dbReference>
<evidence type="ECO:0000256" key="7">
    <source>
        <dbReference type="ARBA" id="ARBA00023136"/>
    </source>
</evidence>
<dbReference type="CDD" id="cd06582">
    <property type="entry name" value="TM_PBP1_LivH_like"/>
    <property type="match status" value="1"/>
</dbReference>
<feature type="transmembrane region" description="Helical" evidence="9">
    <location>
        <begin position="90"/>
        <end position="114"/>
    </location>
</feature>
<evidence type="ECO:0000256" key="1">
    <source>
        <dbReference type="ARBA" id="ARBA00004651"/>
    </source>
</evidence>
<dbReference type="InterPro" id="IPR001851">
    <property type="entry name" value="ABC_transp_permease"/>
</dbReference>
<evidence type="ECO:0000256" key="6">
    <source>
        <dbReference type="ARBA" id="ARBA00022989"/>
    </source>
</evidence>